<dbReference type="InParanoid" id="A0A2U3N2Y7"/>
<proteinExistence type="predicted"/>
<dbReference type="RefSeq" id="WP_121975449.1">
    <property type="nucleotide sequence ID" value="NZ_OOGT01000208.1"/>
</dbReference>
<dbReference type="EMBL" id="OOGT01000208">
    <property type="protein sequence ID" value="SPL72038.1"/>
    <property type="molecule type" value="Genomic_DNA"/>
</dbReference>
<evidence type="ECO:0000313" key="2">
    <source>
        <dbReference type="EMBL" id="SPL72038.1"/>
    </source>
</evidence>
<dbReference type="InterPro" id="IPR029077">
    <property type="entry name" value="Imm45"/>
</dbReference>
<dbReference type="AlphaFoldDB" id="A0A2U3N2Y7"/>
<dbReference type="Proteomes" id="UP000245974">
    <property type="component" value="Unassembled WGS sequence"/>
</dbReference>
<reference evidence="3" key="1">
    <citation type="submission" date="2018-03" db="EMBL/GenBank/DDBJ databases">
        <authorList>
            <person name="Blom J."/>
        </authorList>
    </citation>
    <scope>NUCLEOTIDE SEQUENCE [LARGE SCALE GENOMIC DNA]</scope>
    <source>
        <strain evidence="3">KPC-SM-21</strain>
    </source>
</reference>
<name>A0A2U3N2Y7_9GAMM</name>
<accession>A0A2U3N2Y7</accession>
<organism evidence="2 3">
    <name type="scientific">Acinetobacter stercoris</name>
    <dbReference type="NCBI Taxonomy" id="2126983"/>
    <lineage>
        <taxon>Bacteria</taxon>
        <taxon>Pseudomonadati</taxon>
        <taxon>Pseudomonadota</taxon>
        <taxon>Gammaproteobacteria</taxon>
        <taxon>Moraxellales</taxon>
        <taxon>Moraxellaceae</taxon>
        <taxon>Acinetobacter</taxon>
    </lineage>
</organism>
<protein>
    <recommendedName>
        <fullName evidence="1">Immunity protein 45 domain-containing protein</fullName>
    </recommendedName>
</protein>
<dbReference type="OrthoDB" id="1149257at2"/>
<evidence type="ECO:0000313" key="3">
    <source>
        <dbReference type="Proteomes" id="UP000245974"/>
    </source>
</evidence>
<dbReference type="Pfam" id="PF15572">
    <property type="entry name" value="Imm45"/>
    <property type="match status" value="1"/>
</dbReference>
<evidence type="ECO:0000259" key="1">
    <source>
        <dbReference type="Pfam" id="PF15572"/>
    </source>
</evidence>
<sequence length="109" mass="12947">MAKKFKEFNEDLERGLILRCKGQQPYEEYVDFMIVEQQEEQRKYGLMVISGYKAGLMYVSFPKEAISLKGFDLSYEWVKLNWSNWGYVDCALDDVYIIERLAPKSFDDF</sequence>
<keyword evidence="3" id="KW-1185">Reference proteome</keyword>
<gene>
    <name evidence="2" type="ORF">KPC_3216</name>
</gene>
<feature type="domain" description="Immunity protein 45" evidence="1">
    <location>
        <begin position="12"/>
        <end position="97"/>
    </location>
</feature>